<feature type="domain" description="Lipoyl-binding" evidence="10">
    <location>
        <begin position="205"/>
        <end position="281"/>
    </location>
</feature>
<dbReference type="GO" id="GO:0009507">
    <property type="term" value="C:chloroplast"/>
    <property type="evidence" value="ECO:0007669"/>
    <property type="project" value="UniProtKB-SubCell"/>
</dbReference>
<evidence type="ECO:0000313" key="12">
    <source>
        <dbReference type="Proteomes" id="UP000265515"/>
    </source>
</evidence>
<dbReference type="GO" id="GO:0009317">
    <property type="term" value="C:acetyl-CoA carboxylase complex"/>
    <property type="evidence" value="ECO:0007669"/>
    <property type="project" value="InterPro"/>
</dbReference>
<accession>A0A388M7H9</accession>
<dbReference type="PRINTS" id="PR01071">
    <property type="entry name" value="ACOABIOTINCC"/>
</dbReference>
<feature type="region of interest" description="Disordered" evidence="9">
    <location>
        <begin position="138"/>
        <end position="157"/>
    </location>
</feature>
<sequence>MATAASGITAGGLSVKLKSGSPATGASHSCSCSSSICPSSTSRYLPSCRDGRWPVNKSSGHRVGSSSGSSLTSQRFVCHHRPEGSRHGRGATAAMCSRTYSFVRRIRLDTFLPLVDSRDIVELELKHKDYEITIRKKEALESNQPPPQPFPSAMVSSLVPQPAYPAPPPPAPYVQPTAPPAEAPPPPAAAEPVAPAPPPPALAPSHVICSPMAGTFYRSPAPGESAFVKVGDMVKKGQPICIVEAMKLMNEIEADQGGVIAEILVEDGKPVAVDTPLFALKQ</sequence>
<dbReference type="PROSITE" id="PS50968">
    <property type="entry name" value="BIOTINYL_LIPOYL"/>
    <property type="match status" value="1"/>
</dbReference>
<dbReference type="InterPro" id="IPR050709">
    <property type="entry name" value="Biotin_Carboxyl_Carrier/Decarb"/>
</dbReference>
<evidence type="ECO:0000259" key="10">
    <source>
        <dbReference type="PROSITE" id="PS50968"/>
    </source>
</evidence>
<feature type="region of interest" description="Disordered" evidence="9">
    <location>
        <begin position="166"/>
        <end position="198"/>
    </location>
</feature>
<gene>
    <name evidence="11" type="ORF">CBR_g50847</name>
</gene>
<evidence type="ECO:0000313" key="11">
    <source>
        <dbReference type="EMBL" id="GBG90500.1"/>
    </source>
</evidence>
<dbReference type="PANTHER" id="PTHR45266:SF3">
    <property type="entry name" value="OXALOACETATE DECARBOXYLASE ALPHA CHAIN"/>
    <property type="match status" value="1"/>
</dbReference>
<evidence type="ECO:0000256" key="7">
    <source>
        <dbReference type="ARBA" id="ARBA00023267"/>
    </source>
</evidence>
<dbReference type="UniPathway" id="UPA00094"/>
<dbReference type="EMBL" id="BFEA01000816">
    <property type="protein sequence ID" value="GBG90500.1"/>
    <property type="molecule type" value="Genomic_DNA"/>
</dbReference>
<comment type="function">
    <text evidence="8">This protein is a component of the acetyl coenzyme A carboxylase complex; first, biotin carboxylase catalyzes the carboxylation of the carrier protein and then the transcarboxylase transfers the carboxyl group to form malonyl-CoA.</text>
</comment>
<dbReference type="SUPFAM" id="SSF51230">
    <property type="entry name" value="Single hybrid motif"/>
    <property type="match status" value="1"/>
</dbReference>
<comment type="pathway">
    <text evidence="1 8">Lipid metabolism; fatty acid biosynthesis.</text>
</comment>
<keyword evidence="3 8" id="KW-0444">Lipid biosynthesis</keyword>
<dbReference type="CDD" id="cd06850">
    <property type="entry name" value="biotinyl_domain"/>
    <property type="match status" value="1"/>
</dbReference>
<organism evidence="11 12">
    <name type="scientific">Chara braunii</name>
    <name type="common">Braun's stonewort</name>
    <dbReference type="NCBI Taxonomy" id="69332"/>
    <lineage>
        <taxon>Eukaryota</taxon>
        <taxon>Viridiplantae</taxon>
        <taxon>Streptophyta</taxon>
        <taxon>Charophyceae</taxon>
        <taxon>Charales</taxon>
        <taxon>Characeae</taxon>
        <taxon>Chara</taxon>
    </lineage>
</organism>
<dbReference type="GO" id="GO:0003989">
    <property type="term" value="F:acetyl-CoA carboxylase activity"/>
    <property type="evidence" value="ECO:0007669"/>
    <property type="project" value="InterPro"/>
</dbReference>
<evidence type="ECO:0000256" key="9">
    <source>
        <dbReference type="SAM" id="MobiDB-lite"/>
    </source>
</evidence>
<dbReference type="Gene3D" id="2.40.50.100">
    <property type="match status" value="1"/>
</dbReference>
<proteinExistence type="predicted"/>
<dbReference type="STRING" id="69332.A0A388M7H9"/>
<reference evidence="11 12" key="1">
    <citation type="journal article" date="2018" name="Cell">
        <title>The Chara Genome: Secondary Complexity and Implications for Plant Terrestrialization.</title>
        <authorList>
            <person name="Nishiyama T."/>
            <person name="Sakayama H."/>
            <person name="Vries J.D."/>
            <person name="Buschmann H."/>
            <person name="Saint-Marcoux D."/>
            <person name="Ullrich K.K."/>
            <person name="Haas F.B."/>
            <person name="Vanderstraeten L."/>
            <person name="Becker D."/>
            <person name="Lang D."/>
            <person name="Vosolsobe S."/>
            <person name="Rombauts S."/>
            <person name="Wilhelmsson P.K.I."/>
            <person name="Janitza P."/>
            <person name="Kern R."/>
            <person name="Heyl A."/>
            <person name="Rumpler F."/>
            <person name="Villalobos L.I.A.C."/>
            <person name="Clay J.M."/>
            <person name="Skokan R."/>
            <person name="Toyoda A."/>
            <person name="Suzuki Y."/>
            <person name="Kagoshima H."/>
            <person name="Schijlen E."/>
            <person name="Tajeshwar N."/>
            <person name="Catarino B."/>
            <person name="Hetherington A.J."/>
            <person name="Saltykova A."/>
            <person name="Bonnot C."/>
            <person name="Breuninger H."/>
            <person name="Symeonidi A."/>
            <person name="Radhakrishnan G.V."/>
            <person name="Van Nieuwerburgh F."/>
            <person name="Deforce D."/>
            <person name="Chang C."/>
            <person name="Karol K.G."/>
            <person name="Hedrich R."/>
            <person name="Ulvskov P."/>
            <person name="Glockner G."/>
            <person name="Delwiche C.F."/>
            <person name="Petrasek J."/>
            <person name="Van de Peer Y."/>
            <person name="Friml J."/>
            <person name="Beilby M."/>
            <person name="Dolan L."/>
            <person name="Kohara Y."/>
            <person name="Sugano S."/>
            <person name="Fujiyama A."/>
            <person name="Delaux P.-M."/>
            <person name="Quint M."/>
            <person name="TheiBen G."/>
            <person name="Hagemann M."/>
            <person name="Harholt J."/>
            <person name="Dunand C."/>
            <person name="Zachgo S."/>
            <person name="Langdale J."/>
            <person name="Maumus F."/>
            <person name="Straeten D.V.D."/>
            <person name="Gould S.B."/>
            <person name="Rensing S.A."/>
        </authorList>
    </citation>
    <scope>NUCLEOTIDE SEQUENCE [LARGE SCALE GENOMIC DNA]</scope>
    <source>
        <strain evidence="11 12">S276</strain>
    </source>
</reference>
<keyword evidence="6 8" id="KW-0275">Fatty acid biosynthesis</keyword>
<dbReference type="PROSITE" id="PS00188">
    <property type="entry name" value="BIOTIN"/>
    <property type="match status" value="1"/>
</dbReference>
<dbReference type="PANTHER" id="PTHR45266">
    <property type="entry name" value="OXALOACETATE DECARBOXYLASE ALPHA CHAIN"/>
    <property type="match status" value="1"/>
</dbReference>
<keyword evidence="5 8" id="KW-0443">Lipid metabolism</keyword>
<keyword evidence="12" id="KW-1185">Reference proteome</keyword>
<evidence type="ECO:0000256" key="2">
    <source>
        <dbReference type="ARBA" id="ARBA00017562"/>
    </source>
</evidence>
<dbReference type="OrthoDB" id="196847at2759"/>
<dbReference type="GO" id="GO:0006633">
    <property type="term" value="P:fatty acid biosynthetic process"/>
    <property type="evidence" value="ECO:0007669"/>
    <property type="project" value="UniProtKB-UniPathway"/>
</dbReference>
<keyword evidence="8" id="KW-0150">Chloroplast</keyword>
<dbReference type="FunFam" id="2.40.50.100:FF:000003">
    <property type="entry name" value="Acetyl-CoA carboxylase biotin carboxyl carrier protein"/>
    <property type="match status" value="1"/>
</dbReference>
<dbReference type="Gramene" id="GBG90500">
    <property type="protein sequence ID" value="GBG90500"/>
    <property type="gene ID" value="CBR_g50847"/>
</dbReference>
<dbReference type="AlphaFoldDB" id="A0A388M7H9"/>
<comment type="subcellular location">
    <subcellularLocation>
        <location evidence="8">Plastid</location>
        <location evidence="8">Chloroplast</location>
    </subcellularLocation>
</comment>
<keyword evidence="4 8" id="KW-0276">Fatty acid metabolism</keyword>
<evidence type="ECO:0000256" key="8">
    <source>
        <dbReference type="RuleBase" id="RU364072"/>
    </source>
</evidence>
<evidence type="ECO:0000256" key="6">
    <source>
        <dbReference type="ARBA" id="ARBA00023160"/>
    </source>
</evidence>
<dbReference type="InterPro" id="IPR011053">
    <property type="entry name" value="Single_hybrid_motif"/>
</dbReference>
<comment type="caution">
    <text evidence="11">The sequence shown here is derived from an EMBL/GenBank/DDBJ whole genome shotgun (WGS) entry which is preliminary data.</text>
</comment>
<evidence type="ECO:0000256" key="5">
    <source>
        <dbReference type="ARBA" id="ARBA00023098"/>
    </source>
</evidence>
<evidence type="ECO:0000256" key="1">
    <source>
        <dbReference type="ARBA" id="ARBA00005194"/>
    </source>
</evidence>
<name>A0A388M7H9_CHABU</name>
<dbReference type="InterPro" id="IPR001249">
    <property type="entry name" value="AcCoA_biotinCC"/>
</dbReference>
<evidence type="ECO:0000256" key="4">
    <source>
        <dbReference type="ARBA" id="ARBA00022832"/>
    </source>
</evidence>
<dbReference type="InterPro" id="IPR001882">
    <property type="entry name" value="Biotin_BS"/>
</dbReference>
<evidence type="ECO:0000256" key="3">
    <source>
        <dbReference type="ARBA" id="ARBA00022516"/>
    </source>
</evidence>
<dbReference type="NCBIfam" id="TIGR00531">
    <property type="entry name" value="BCCP"/>
    <property type="match status" value="1"/>
</dbReference>
<dbReference type="Proteomes" id="UP000265515">
    <property type="component" value="Unassembled WGS sequence"/>
</dbReference>
<keyword evidence="7 8" id="KW-0092">Biotin</keyword>
<dbReference type="InterPro" id="IPR000089">
    <property type="entry name" value="Biotin_lipoyl"/>
</dbReference>
<dbReference type="Pfam" id="PF00364">
    <property type="entry name" value="Biotin_lipoyl"/>
    <property type="match status" value="1"/>
</dbReference>
<protein>
    <recommendedName>
        <fullName evidence="2 8">Biotin carboxyl carrier protein of acetyl-CoA carboxylase</fullName>
    </recommendedName>
</protein>
<keyword evidence="8" id="KW-0934">Plastid</keyword>